<dbReference type="InterPro" id="IPR036465">
    <property type="entry name" value="vWFA_dom_sf"/>
</dbReference>
<evidence type="ECO:0000313" key="3">
    <source>
        <dbReference type="Proteomes" id="UP000597762"/>
    </source>
</evidence>
<protein>
    <submittedName>
        <fullName evidence="2">COL6A</fullName>
    </submittedName>
</protein>
<proteinExistence type="predicted"/>
<keyword evidence="3" id="KW-1185">Reference proteome</keyword>
<dbReference type="SUPFAM" id="SSF53300">
    <property type="entry name" value="vWA-like"/>
    <property type="match status" value="2"/>
</dbReference>
<dbReference type="PROSITE" id="PS50234">
    <property type="entry name" value="VWFA"/>
    <property type="match status" value="2"/>
</dbReference>
<sequence>MFHGRNGDREDAPNMAFVVTDGVSNVNSFKTVDEAEAAKKDGIHIYAIGIGLADTRELNKIAIIHLLFTFFCCFFSLPKHKCEREIETTTEEPEPIAECHAAMADIVFLVDTSTSCQCSKFSEDAHICQNFLSEASIDSGGVRVGLLVYSTKVHIQFHLNEYSSKNQVFAAIDRIEYSEHGDRTEAPSVALVLTDGVSNIDSKRTVAEAIRAQSSDIHIYAIGIGLADLTELQKIASSPAADNSFSVEDFDELDKMKEEVFAHFCPGKFSIFQQKAKQKYVDLITSHL</sequence>
<gene>
    <name evidence="2" type="ORF">SPHA_26213</name>
</gene>
<dbReference type="SMART" id="SM00327">
    <property type="entry name" value="VWA"/>
    <property type="match status" value="1"/>
</dbReference>
<dbReference type="EMBL" id="CAHIKZ030001001">
    <property type="protein sequence ID" value="CAE1248473.1"/>
    <property type="molecule type" value="Genomic_DNA"/>
</dbReference>
<dbReference type="OrthoDB" id="10256829at2759"/>
<dbReference type="Gene3D" id="3.40.50.410">
    <property type="entry name" value="von Willebrand factor, type A domain"/>
    <property type="match status" value="3"/>
</dbReference>
<dbReference type="InterPro" id="IPR050525">
    <property type="entry name" value="ECM_Assembly_Org"/>
</dbReference>
<accession>A0A812BSR9</accession>
<dbReference type="InterPro" id="IPR002035">
    <property type="entry name" value="VWF_A"/>
</dbReference>
<evidence type="ECO:0000259" key="1">
    <source>
        <dbReference type="PROSITE" id="PS50234"/>
    </source>
</evidence>
<reference evidence="2" key="1">
    <citation type="submission" date="2021-01" db="EMBL/GenBank/DDBJ databases">
        <authorList>
            <person name="Li R."/>
            <person name="Bekaert M."/>
        </authorList>
    </citation>
    <scope>NUCLEOTIDE SEQUENCE</scope>
    <source>
        <strain evidence="2">Farmed</strain>
    </source>
</reference>
<dbReference type="AlphaFoldDB" id="A0A812BSR9"/>
<organism evidence="2 3">
    <name type="scientific">Acanthosepion pharaonis</name>
    <name type="common">Pharaoh cuttlefish</name>
    <name type="synonym">Sepia pharaonis</name>
    <dbReference type="NCBI Taxonomy" id="158019"/>
    <lineage>
        <taxon>Eukaryota</taxon>
        <taxon>Metazoa</taxon>
        <taxon>Spiralia</taxon>
        <taxon>Lophotrochozoa</taxon>
        <taxon>Mollusca</taxon>
        <taxon>Cephalopoda</taxon>
        <taxon>Coleoidea</taxon>
        <taxon>Decapodiformes</taxon>
        <taxon>Sepiida</taxon>
        <taxon>Sepiina</taxon>
        <taxon>Sepiidae</taxon>
        <taxon>Acanthosepion</taxon>
    </lineage>
</organism>
<feature type="domain" description="VWFA" evidence="1">
    <location>
        <begin position="1"/>
        <end position="62"/>
    </location>
</feature>
<dbReference type="Pfam" id="PF00092">
    <property type="entry name" value="VWA"/>
    <property type="match status" value="2"/>
</dbReference>
<dbReference type="PRINTS" id="PR00453">
    <property type="entry name" value="VWFADOMAIN"/>
</dbReference>
<dbReference type="Proteomes" id="UP000597762">
    <property type="component" value="Unassembled WGS sequence"/>
</dbReference>
<comment type="caution">
    <text evidence="2">The sequence shown here is derived from an EMBL/GenBank/DDBJ whole genome shotgun (WGS) entry which is preliminary data.</text>
</comment>
<feature type="domain" description="VWFA" evidence="1">
    <location>
        <begin position="105"/>
        <end position="260"/>
    </location>
</feature>
<dbReference type="PANTHER" id="PTHR24020">
    <property type="entry name" value="COLLAGEN ALPHA"/>
    <property type="match status" value="1"/>
</dbReference>
<name>A0A812BSR9_ACAPH</name>
<evidence type="ECO:0000313" key="2">
    <source>
        <dbReference type="EMBL" id="CAE1248473.1"/>
    </source>
</evidence>
<dbReference type="PANTHER" id="PTHR24020:SF84">
    <property type="entry name" value="VWFA DOMAIN-CONTAINING PROTEIN"/>
    <property type="match status" value="1"/>
</dbReference>